<dbReference type="Proteomes" id="UP001619887">
    <property type="component" value="Unassembled WGS sequence"/>
</dbReference>
<sequence>MRAAPLLGLSMALAVSSGRMFKTYWFDAERRCIAMGGNLASIRSTREYNQIRKLVRKASGRNLNVWVGGHDAVHEGVWLWSDGSKFTFGGWARGEPNNHGGKEHCMEMNFRGQNYVNDIKCLDAQTFVCSSSLE</sequence>
<proteinExistence type="predicted"/>
<dbReference type="InterPro" id="IPR016186">
    <property type="entry name" value="C-type_lectin-like/link_sf"/>
</dbReference>
<evidence type="ECO:0000259" key="2">
    <source>
        <dbReference type="PROSITE" id="PS50041"/>
    </source>
</evidence>
<keyword evidence="1" id="KW-0732">Signal</keyword>
<feature type="signal peptide" evidence="1">
    <location>
        <begin position="1"/>
        <end position="18"/>
    </location>
</feature>
<feature type="chain" id="PRO_5044853873" description="C-type lectin domain-containing protein" evidence="1">
    <location>
        <begin position="19"/>
        <end position="134"/>
    </location>
</feature>
<dbReference type="InterPro" id="IPR001304">
    <property type="entry name" value="C-type_lectin-like"/>
</dbReference>
<gene>
    <name evidence="3" type="ORF">OYC64_000852</name>
</gene>
<dbReference type="PROSITE" id="PS50041">
    <property type="entry name" value="C_TYPE_LECTIN_2"/>
    <property type="match status" value="1"/>
</dbReference>
<protein>
    <recommendedName>
        <fullName evidence="2">C-type lectin domain-containing protein</fullName>
    </recommendedName>
</protein>
<feature type="domain" description="C-type lectin" evidence="2">
    <location>
        <begin position="25"/>
        <end position="130"/>
    </location>
</feature>
<keyword evidence="4" id="KW-1185">Reference proteome</keyword>
<organism evidence="3 4">
    <name type="scientific">Pagothenia borchgrevinki</name>
    <name type="common">Bald rockcod</name>
    <name type="synonym">Trematomus borchgrevinki</name>
    <dbReference type="NCBI Taxonomy" id="8213"/>
    <lineage>
        <taxon>Eukaryota</taxon>
        <taxon>Metazoa</taxon>
        <taxon>Chordata</taxon>
        <taxon>Craniata</taxon>
        <taxon>Vertebrata</taxon>
        <taxon>Euteleostomi</taxon>
        <taxon>Actinopterygii</taxon>
        <taxon>Neopterygii</taxon>
        <taxon>Teleostei</taxon>
        <taxon>Neoteleostei</taxon>
        <taxon>Acanthomorphata</taxon>
        <taxon>Eupercaria</taxon>
        <taxon>Perciformes</taxon>
        <taxon>Notothenioidei</taxon>
        <taxon>Nototheniidae</taxon>
        <taxon>Pagothenia</taxon>
    </lineage>
</organism>
<dbReference type="Gene3D" id="3.10.100.10">
    <property type="entry name" value="Mannose-Binding Protein A, subunit A"/>
    <property type="match status" value="1"/>
</dbReference>
<dbReference type="AlphaFoldDB" id="A0ABD2HDZ3"/>
<dbReference type="SMART" id="SM00034">
    <property type="entry name" value="CLECT"/>
    <property type="match status" value="1"/>
</dbReference>
<reference evidence="3 4" key="2">
    <citation type="journal article" date="2024" name="G3 (Bethesda)">
        <title>The genome of the cryopelagic Antarctic bald notothen, Trematomus borchgrevinki.</title>
        <authorList>
            <person name="Rayamajhi N."/>
            <person name="Rivera-Colon A.G."/>
            <person name="Minhas B.F."/>
            <person name="Cheng C.C."/>
            <person name="Catchen J.M."/>
        </authorList>
    </citation>
    <scope>NUCLEOTIDE SEQUENCE [LARGE SCALE GENOMIC DNA]</scope>
    <source>
        <strain evidence="3">AGRC-2024</strain>
    </source>
</reference>
<accession>A0ABD2HDZ3</accession>
<evidence type="ECO:0000256" key="1">
    <source>
        <dbReference type="SAM" id="SignalP"/>
    </source>
</evidence>
<dbReference type="InterPro" id="IPR016187">
    <property type="entry name" value="CTDL_fold"/>
</dbReference>
<dbReference type="CDD" id="cd00037">
    <property type="entry name" value="CLECT"/>
    <property type="match status" value="1"/>
</dbReference>
<dbReference type="PANTHER" id="PTHR22803">
    <property type="entry name" value="MANNOSE, PHOSPHOLIPASE, LECTIN RECEPTOR RELATED"/>
    <property type="match status" value="1"/>
</dbReference>
<reference evidence="3 4" key="1">
    <citation type="journal article" date="2022" name="G3 (Bethesda)">
        <title>Evaluating Illumina-, Nanopore-, and PacBio-based genome assembly strategies with the bald notothen, Trematomus borchgrevinki.</title>
        <authorList>
            <person name="Rayamajhi N."/>
            <person name="Cheng C.C."/>
            <person name="Catchen J.M."/>
        </authorList>
    </citation>
    <scope>NUCLEOTIDE SEQUENCE [LARGE SCALE GENOMIC DNA]</scope>
    <source>
        <strain evidence="3">AGRC-2024</strain>
    </source>
</reference>
<dbReference type="Pfam" id="PF00059">
    <property type="entry name" value="Lectin_C"/>
    <property type="match status" value="1"/>
</dbReference>
<evidence type="ECO:0000313" key="4">
    <source>
        <dbReference type="Proteomes" id="UP001619887"/>
    </source>
</evidence>
<dbReference type="PRINTS" id="PR01504">
    <property type="entry name" value="PNCREATITSAP"/>
</dbReference>
<evidence type="ECO:0000313" key="3">
    <source>
        <dbReference type="EMBL" id="KAL3064694.1"/>
    </source>
</evidence>
<dbReference type="InterPro" id="IPR050111">
    <property type="entry name" value="C-type_lectin/snaclec_domain"/>
</dbReference>
<name>A0ABD2HDZ3_PAGBO</name>
<dbReference type="EMBL" id="JBIYXZ010002070">
    <property type="protein sequence ID" value="KAL3064694.1"/>
    <property type="molecule type" value="Genomic_DNA"/>
</dbReference>
<comment type="caution">
    <text evidence="3">The sequence shown here is derived from an EMBL/GenBank/DDBJ whole genome shotgun (WGS) entry which is preliminary data.</text>
</comment>
<dbReference type="SUPFAM" id="SSF56436">
    <property type="entry name" value="C-type lectin-like"/>
    <property type="match status" value="1"/>
</dbReference>